<dbReference type="InterPro" id="IPR029044">
    <property type="entry name" value="Nucleotide-diphossugar_trans"/>
</dbReference>
<dbReference type="PANTHER" id="PTHR22916:SF3">
    <property type="entry name" value="UDP-GLCNAC:BETAGAL BETA-1,3-N-ACETYLGLUCOSAMINYLTRANSFERASE-LIKE PROTEIN 1"/>
    <property type="match status" value="1"/>
</dbReference>
<organism evidence="2 3">
    <name type="scientific">Parafannyhessea umbonata</name>
    <dbReference type="NCBI Taxonomy" id="604330"/>
    <lineage>
        <taxon>Bacteria</taxon>
        <taxon>Bacillati</taxon>
        <taxon>Actinomycetota</taxon>
        <taxon>Coriobacteriia</taxon>
        <taxon>Coriobacteriales</taxon>
        <taxon>Atopobiaceae</taxon>
        <taxon>Parafannyhessea</taxon>
    </lineage>
</organism>
<dbReference type="CDD" id="cd00761">
    <property type="entry name" value="Glyco_tranf_GTA_type"/>
    <property type="match status" value="1"/>
</dbReference>
<dbReference type="Pfam" id="PF00535">
    <property type="entry name" value="Glycos_transf_2"/>
    <property type="match status" value="1"/>
</dbReference>
<dbReference type="Proteomes" id="UP000199128">
    <property type="component" value="Unassembled WGS sequence"/>
</dbReference>
<evidence type="ECO:0000259" key="1">
    <source>
        <dbReference type="Pfam" id="PF00535"/>
    </source>
</evidence>
<dbReference type="GO" id="GO:0016758">
    <property type="term" value="F:hexosyltransferase activity"/>
    <property type="evidence" value="ECO:0007669"/>
    <property type="project" value="UniProtKB-ARBA"/>
</dbReference>
<accession>A0A1H9NIG4</accession>
<dbReference type="EMBL" id="FOGP01000001">
    <property type="protein sequence ID" value="SER35459.1"/>
    <property type="molecule type" value="Genomic_DNA"/>
</dbReference>
<sequence length="346" mass="37828">MLVSQGMEQAPLFSICIPAHNATGVIGECLASLARQSCESWEAIVVDDASTDSLDQWCAGQDVICAERLTYYRFDENGGPFRARRKAFSLARGRYVICLDSDDELIGSDALALMAEAIERESPDVLMFNMSACVDGGDSIVDYGALGLAEGAVDKGAFVEAFLSSYALNNLATKALRRELVGADGDEPKRRLKMCEDRLEVSGALARAESFCLLDRDLYYYRPNEASTTHARFELDYCDQQAYVERVVWERLGGAVGSRDGQYRLLLSAWAHDMEALAQDRGVAELAACLEQIAAEPLFVEAMGVVGTDGQRAERATSLRLLAAGRVRAAARWVRALVRLKGAAKR</sequence>
<dbReference type="AlphaFoldDB" id="A0A1H9NIG4"/>
<proteinExistence type="predicted"/>
<reference evidence="3" key="1">
    <citation type="submission" date="2016-10" db="EMBL/GenBank/DDBJ databases">
        <authorList>
            <person name="Varghese N."/>
            <person name="Submissions S."/>
        </authorList>
    </citation>
    <scope>NUCLEOTIDE SEQUENCE [LARGE SCALE GENOMIC DNA]</scope>
    <source>
        <strain evidence="3">KHGC19</strain>
    </source>
</reference>
<evidence type="ECO:0000313" key="3">
    <source>
        <dbReference type="Proteomes" id="UP000199128"/>
    </source>
</evidence>
<dbReference type="InterPro" id="IPR001173">
    <property type="entry name" value="Glyco_trans_2-like"/>
</dbReference>
<gene>
    <name evidence="2" type="ORF">SAMN05216446_0492</name>
</gene>
<evidence type="ECO:0000313" key="2">
    <source>
        <dbReference type="EMBL" id="SER35459.1"/>
    </source>
</evidence>
<dbReference type="Gene3D" id="3.90.550.10">
    <property type="entry name" value="Spore Coat Polysaccharide Biosynthesis Protein SpsA, Chain A"/>
    <property type="match status" value="1"/>
</dbReference>
<keyword evidence="2" id="KW-0808">Transferase</keyword>
<name>A0A1H9NIG4_9ACTN</name>
<feature type="domain" description="Glycosyltransferase 2-like" evidence="1">
    <location>
        <begin position="14"/>
        <end position="137"/>
    </location>
</feature>
<dbReference type="PANTHER" id="PTHR22916">
    <property type="entry name" value="GLYCOSYLTRANSFERASE"/>
    <property type="match status" value="1"/>
</dbReference>
<protein>
    <submittedName>
        <fullName evidence="2">Glycosyl transferase family 2</fullName>
    </submittedName>
</protein>
<dbReference type="SUPFAM" id="SSF53448">
    <property type="entry name" value="Nucleotide-diphospho-sugar transferases"/>
    <property type="match status" value="1"/>
</dbReference>